<keyword evidence="1" id="KW-0472">Membrane</keyword>
<comment type="caution">
    <text evidence="2">The sequence shown here is derived from an EMBL/GenBank/DDBJ whole genome shotgun (WGS) entry which is preliminary data.</text>
</comment>
<dbReference type="HOGENOM" id="CLU_1666992_0_0_7"/>
<organism evidence="2 3">
    <name type="scientific">Helicobacter macacae MIT 99-5501</name>
    <dbReference type="NCBI Taxonomy" id="1357400"/>
    <lineage>
        <taxon>Bacteria</taxon>
        <taxon>Pseudomonadati</taxon>
        <taxon>Campylobacterota</taxon>
        <taxon>Epsilonproteobacteria</taxon>
        <taxon>Campylobacterales</taxon>
        <taxon>Helicobacteraceae</taxon>
        <taxon>Helicobacter</taxon>
    </lineage>
</organism>
<dbReference type="NCBIfam" id="NF008528">
    <property type="entry name" value="PRK11463.1-2"/>
    <property type="match status" value="1"/>
</dbReference>
<dbReference type="Pfam" id="PF04186">
    <property type="entry name" value="FxsA"/>
    <property type="match status" value="1"/>
</dbReference>
<evidence type="ECO:0000313" key="2">
    <source>
        <dbReference type="EMBL" id="ETD24164.1"/>
    </source>
</evidence>
<keyword evidence="1" id="KW-1133">Transmembrane helix</keyword>
<evidence type="ECO:0000313" key="3">
    <source>
        <dbReference type="Proteomes" id="UP000018731"/>
    </source>
</evidence>
<feature type="transmembrane region" description="Helical" evidence="1">
    <location>
        <begin position="29"/>
        <end position="47"/>
    </location>
</feature>
<accession>V8C9X8</accession>
<dbReference type="RefSeq" id="WP_023927636.1">
    <property type="nucleotide sequence ID" value="NZ_KI669454.1"/>
</dbReference>
<evidence type="ECO:0000256" key="1">
    <source>
        <dbReference type="SAM" id="Phobius"/>
    </source>
</evidence>
<dbReference type="Proteomes" id="UP000018731">
    <property type="component" value="Unassembled WGS sequence"/>
</dbReference>
<feature type="transmembrane region" description="Helical" evidence="1">
    <location>
        <begin position="79"/>
        <end position="107"/>
    </location>
</feature>
<dbReference type="AlphaFoldDB" id="V8C9X8"/>
<evidence type="ECO:0008006" key="4">
    <source>
        <dbReference type="Google" id="ProtNLM"/>
    </source>
</evidence>
<dbReference type="GO" id="GO:0016020">
    <property type="term" value="C:membrane"/>
    <property type="evidence" value="ECO:0007669"/>
    <property type="project" value="InterPro"/>
</dbReference>
<dbReference type="EMBL" id="AZJI01000004">
    <property type="protein sequence ID" value="ETD24164.1"/>
    <property type="molecule type" value="Genomic_DNA"/>
</dbReference>
<name>V8C9X8_9HELI</name>
<proteinExistence type="predicted"/>
<dbReference type="STRING" id="1357400.HMPREF2086_00912"/>
<dbReference type="InterPro" id="IPR007313">
    <property type="entry name" value="FxsA"/>
</dbReference>
<gene>
    <name evidence="2" type="ORF">HMPREF2086_00912</name>
</gene>
<keyword evidence="1" id="KW-0812">Transmembrane</keyword>
<keyword evidence="3" id="KW-1185">Reference proteome</keyword>
<protein>
    <recommendedName>
        <fullName evidence="4">FxsA cytoplasmic membrane protein</fullName>
    </recommendedName>
</protein>
<dbReference type="PATRIC" id="fig|1357400.3.peg.1258"/>
<reference evidence="2 3" key="1">
    <citation type="journal article" date="2014" name="Genome Announc.">
        <title>Draft genome sequences of six enterohepatic helicobacter species isolated from humans and one from rhesus macaques.</title>
        <authorList>
            <person name="Shen Z."/>
            <person name="Sheh A."/>
            <person name="Young S.K."/>
            <person name="Abouelliel A."/>
            <person name="Ward D.V."/>
            <person name="Earl A.M."/>
            <person name="Fox J.G."/>
        </authorList>
    </citation>
    <scope>NUCLEOTIDE SEQUENCE [LARGE SCALE GENOMIC DNA]</scope>
    <source>
        <strain evidence="2 3">MIT 99-5501</strain>
    </source>
</reference>
<sequence length="158" mass="18020">MPTLALFFLIGYIAFELLSFSIWVSYFGFFSLFCEIVFSGIAGLWLWNSRTRSLSSSLNEIIHFVYEGRILDLLKSNMLFFLGAILLIAPGLLSDSVGIICVVASFVSQPKPSDFVRDYRAREDFHFNEKPSDEDIIEVEIIEESSKQNKAIQKDKND</sequence>